<dbReference type="InterPro" id="IPR058647">
    <property type="entry name" value="BSH_CzcB-like"/>
</dbReference>
<evidence type="ECO:0000259" key="9">
    <source>
        <dbReference type="Pfam" id="PF25990"/>
    </source>
</evidence>
<dbReference type="NCBIfam" id="TIGR01730">
    <property type="entry name" value="RND_mfp"/>
    <property type="match status" value="1"/>
</dbReference>
<dbReference type="Proteomes" id="UP000010802">
    <property type="component" value="Chromosome"/>
</dbReference>
<dbReference type="eggNOG" id="COG0845">
    <property type="taxonomic scope" value="Bacteria"/>
</dbReference>
<evidence type="ECO:0000259" key="7">
    <source>
        <dbReference type="Pfam" id="PF25917"/>
    </source>
</evidence>
<dbReference type="RefSeq" id="WP_013778844.1">
    <property type="nucleotide sequence ID" value="NC_015519.1"/>
</dbReference>
<evidence type="ECO:0000256" key="6">
    <source>
        <dbReference type="SAM" id="Phobius"/>
    </source>
</evidence>
<reference evidence="11" key="1">
    <citation type="journal article" date="2013" name="Genome Announc.">
        <title>First genome sequence of a syntrophic acetate-oxidizing bacterium, Tepidanaerobacter acetatoxydans strain Re1.</title>
        <authorList>
            <person name="Manzoor S."/>
            <person name="Bongcam-Rudloff E."/>
            <person name="Schnurer A."/>
            <person name="Muller B."/>
        </authorList>
    </citation>
    <scope>NUCLEOTIDE SEQUENCE [LARGE SCALE GENOMIC DNA]</scope>
    <source>
        <strain evidence="11">Re1</strain>
    </source>
</reference>
<proteinExistence type="inferred from homology"/>
<dbReference type="InterPro" id="IPR058625">
    <property type="entry name" value="MdtA-like_BSH"/>
</dbReference>
<feature type="coiled-coil region" evidence="4">
    <location>
        <begin position="293"/>
        <end position="320"/>
    </location>
</feature>
<dbReference type="GO" id="GO:0030313">
    <property type="term" value="C:cell envelope"/>
    <property type="evidence" value="ECO:0007669"/>
    <property type="project" value="UniProtKB-SubCell"/>
</dbReference>
<dbReference type="AlphaFoldDB" id="F4LXJ3"/>
<evidence type="ECO:0000259" key="8">
    <source>
        <dbReference type="Pfam" id="PF25973"/>
    </source>
</evidence>
<gene>
    <name evidence="10" type="ordered locus">TEPIRE1_1931</name>
</gene>
<feature type="region of interest" description="Disordered" evidence="5">
    <location>
        <begin position="507"/>
        <end position="545"/>
    </location>
</feature>
<evidence type="ECO:0000313" key="11">
    <source>
        <dbReference type="Proteomes" id="UP000010802"/>
    </source>
</evidence>
<feature type="compositionally biased region" description="Gly residues" evidence="5">
    <location>
        <begin position="535"/>
        <end position="545"/>
    </location>
</feature>
<name>F4LXJ3_TEPAE</name>
<comment type="similarity">
    <text evidence="2">Belongs to the membrane fusion protein (MFP) (TC 8.A.1) family.</text>
</comment>
<dbReference type="Pfam" id="PF25973">
    <property type="entry name" value="BSH_CzcB"/>
    <property type="match status" value="1"/>
</dbReference>
<feature type="transmembrane region" description="Helical" evidence="6">
    <location>
        <begin position="6"/>
        <end position="25"/>
    </location>
</feature>
<accession>F4LXJ3</accession>
<dbReference type="KEGG" id="tep:TepRe1_1791"/>
<feature type="domain" description="YknX-like beta-barrel" evidence="9">
    <location>
        <begin position="367"/>
        <end position="440"/>
    </location>
</feature>
<dbReference type="GO" id="GO:0022857">
    <property type="term" value="F:transmembrane transporter activity"/>
    <property type="evidence" value="ECO:0007669"/>
    <property type="project" value="InterPro"/>
</dbReference>
<evidence type="ECO:0000256" key="1">
    <source>
        <dbReference type="ARBA" id="ARBA00004196"/>
    </source>
</evidence>
<dbReference type="Pfam" id="PF25917">
    <property type="entry name" value="BSH_RND"/>
    <property type="match status" value="1"/>
</dbReference>
<dbReference type="PRINTS" id="PR01490">
    <property type="entry name" value="RTXTOXIND"/>
</dbReference>
<dbReference type="Gene3D" id="2.40.420.20">
    <property type="match status" value="1"/>
</dbReference>
<dbReference type="EMBL" id="HF563609">
    <property type="protein sequence ID" value="CCP26748.1"/>
    <property type="molecule type" value="Genomic_DNA"/>
</dbReference>
<feature type="domain" description="Multidrug resistance protein MdtA-like barrel-sandwich hybrid" evidence="7">
    <location>
        <begin position="67"/>
        <end position="158"/>
    </location>
</feature>
<evidence type="ECO:0000256" key="5">
    <source>
        <dbReference type="SAM" id="MobiDB-lite"/>
    </source>
</evidence>
<keyword evidence="11" id="KW-1185">Reference proteome</keyword>
<accession>L0S4F4</accession>
<dbReference type="Gene3D" id="2.40.30.170">
    <property type="match status" value="1"/>
</dbReference>
<keyword evidence="6" id="KW-1133">Transmembrane helix</keyword>
<dbReference type="InterPro" id="IPR050465">
    <property type="entry name" value="UPF0194_transport"/>
</dbReference>
<evidence type="ECO:0000256" key="2">
    <source>
        <dbReference type="ARBA" id="ARBA00009477"/>
    </source>
</evidence>
<evidence type="ECO:0000256" key="4">
    <source>
        <dbReference type="SAM" id="Coils"/>
    </source>
</evidence>
<keyword evidence="6" id="KW-0472">Membrane</keyword>
<protein>
    <submittedName>
        <fullName evidence="10">Efflux transporter, RND family, MFP subunit</fullName>
    </submittedName>
</protein>
<comment type="subcellular location">
    <subcellularLocation>
        <location evidence="1">Cell envelope</location>
    </subcellularLocation>
</comment>
<dbReference type="Pfam" id="PF25990">
    <property type="entry name" value="Beta-barrel_YknX"/>
    <property type="match status" value="1"/>
</dbReference>
<dbReference type="PATRIC" id="fig|1209989.3.peg.2231"/>
<dbReference type="GO" id="GO:0016020">
    <property type="term" value="C:membrane"/>
    <property type="evidence" value="ECO:0007669"/>
    <property type="project" value="InterPro"/>
</dbReference>
<keyword evidence="3 4" id="KW-0175">Coiled coil</keyword>
<dbReference type="OrthoDB" id="1725043at2"/>
<dbReference type="Gene3D" id="2.40.50.100">
    <property type="match status" value="3"/>
</dbReference>
<dbReference type="Gene3D" id="1.10.287.470">
    <property type="entry name" value="Helix hairpin bin"/>
    <property type="match status" value="2"/>
</dbReference>
<evidence type="ECO:0000256" key="3">
    <source>
        <dbReference type="ARBA" id="ARBA00023054"/>
    </source>
</evidence>
<dbReference type="PANTHER" id="PTHR32347:SF14">
    <property type="entry name" value="EFFLUX SYSTEM COMPONENT YKNX-RELATED"/>
    <property type="match status" value="1"/>
</dbReference>
<dbReference type="HOGENOM" id="CLU_018816_12_1_9"/>
<feature type="domain" description="CzcB-like barrel-sandwich hybrid" evidence="8">
    <location>
        <begin position="261"/>
        <end position="349"/>
    </location>
</feature>
<keyword evidence="6" id="KW-0812">Transmembrane</keyword>
<organism evidence="10 11">
    <name type="scientific">Tepidanaerobacter acetatoxydans (strain DSM 21804 / JCM 16047 / Re1)</name>
    <dbReference type="NCBI Taxonomy" id="1209989"/>
    <lineage>
        <taxon>Bacteria</taxon>
        <taxon>Bacillati</taxon>
        <taxon>Bacillota</taxon>
        <taxon>Clostridia</taxon>
        <taxon>Thermosediminibacterales</taxon>
        <taxon>Tepidanaerobacteraceae</taxon>
        <taxon>Tepidanaerobacter</taxon>
    </lineage>
</organism>
<dbReference type="SUPFAM" id="SSF111369">
    <property type="entry name" value="HlyD-like secretion proteins"/>
    <property type="match status" value="2"/>
</dbReference>
<dbReference type="InterPro" id="IPR058636">
    <property type="entry name" value="Beta-barrel_YknX"/>
</dbReference>
<evidence type="ECO:0000313" key="10">
    <source>
        <dbReference type="EMBL" id="CCP26748.1"/>
    </source>
</evidence>
<dbReference type="PANTHER" id="PTHR32347">
    <property type="entry name" value="EFFLUX SYSTEM COMPONENT YKNX-RELATED"/>
    <property type="match status" value="1"/>
</dbReference>
<dbReference type="InterPro" id="IPR006143">
    <property type="entry name" value="RND_pump_MFP"/>
</dbReference>
<sequence length="545" mass="59581">MSKKVIKIAVIGVLIIAVIFTGYFWKRKNSSMRKTAAQQVSSAQVTKGDLEVVLKGSGTLLPMEQETINLKVDGTVKKVYFEEGDVVKKGDLLFELEDEDLSISLEKSQLSLIQQQINLQEINEQKQKAVIYAPEDGVVKSVDVKVGDSVNANSVLATIQDQNKCQVKVPFISSQIKNIKQGQKAEVMFLDPIYTVEGEVTKTDTVGTLTSTGSIYYYVTVTMNSNYYVEEKDTAVQVHVITDSGKELGIEQALIEPEEAVDVKSEISSKVKEIYAEEGEVVKKGQKLFSLDLEDINRDIEKQQLTLQQAELDLKSKISQLENLLVYSPIDGTIIEQNVREGDLIRPSTSSSSSSDPAAVIVNYAKMQVVLPVDELDINNVEIGMPVKITAEAVPDQVFEGQVEKIAEQGQSQNNVSTFDVTITTDKVDELKAGMTVDVEMVVASKQDVLILPITAIQYRNNKSYVMLASNGGETSSSDMVEVETGISNDEYVEIVSGVKQGDRVLLSNSTSSSSNSTRFGNQPAGQMAPMGPMPSGGSGMDNRR</sequence>
<dbReference type="STRING" id="1209989.TepRe1_1791"/>
<dbReference type="KEGG" id="tae:TepiRe1_1931"/>
<feature type="compositionally biased region" description="Low complexity" evidence="5">
    <location>
        <begin position="508"/>
        <end position="534"/>
    </location>
</feature>